<keyword evidence="2" id="KW-0479">Metal-binding</keyword>
<dbReference type="OrthoDB" id="9802624at2"/>
<evidence type="ECO:0000313" key="5">
    <source>
        <dbReference type="EMBL" id="AEI95711.1"/>
    </source>
</evidence>
<keyword evidence="6" id="KW-1185">Reference proteome</keyword>
<dbReference type="eggNOG" id="COG3836">
    <property type="taxonomic scope" value="Bacteria"/>
</dbReference>
<dbReference type="InterPro" id="IPR005000">
    <property type="entry name" value="Aldolase/citrate-lyase_domain"/>
</dbReference>
<protein>
    <submittedName>
        <fullName evidence="5">5-keto-4-deoxy-D-glucarate aldolase</fullName>
    </submittedName>
</protein>
<dbReference type="GO" id="GO:0046872">
    <property type="term" value="F:metal ion binding"/>
    <property type="evidence" value="ECO:0007669"/>
    <property type="project" value="UniProtKB-KW"/>
</dbReference>
<proteinExistence type="inferred from homology"/>
<name>F7ZCD8_ROSLO</name>
<evidence type="ECO:0000313" key="6">
    <source>
        <dbReference type="Proteomes" id="UP000001353"/>
    </source>
</evidence>
<dbReference type="Gene3D" id="3.20.20.60">
    <property type="entry name" value="Phosphoenolpyruvate-binding domains"/>
    <property type="match status" value="1"/>
</dbReference>
<evidence type="ECO:0000256" key="1">
    <source>
        <dbReference type="ARBA" id="ARBA00005568"/>
    </source>
</evidence>
<dbReference type="AlphaFoldDB" id="F7ZCD8"/>
<dbReference type="PANTHER" id="PTHR30502:SF0">
    <property type="entry name" value="PHOSPHOENOLPYRUVATE CARBOXYLASE FAMILY PROTEIN"/>
    <property type="match status" value="1"/>
</dbReference>
<dbReference type="STRING" id="391595.RLO149_c037980"/>
<dbReference type="RefSeq" id="WP_013963594.1">
    <property type="nucleotide sequence ID" value="NC_015730.1"/>
</dbReference>
<accession>F7ZCD8</accession>
<evidence type="ECO:0000256" key="3">
    <source>
        <dbReference type="ARBA" id="ARBA00023239"/>
    </source>
</evidence>
<dbReference type="HOGENOM" id="CLU_059964_4_1_5"/>
<comment type="similarity">
    <text evidence="1">Belongs to the HpcH/HpaI aldolase family.</text>
</comment>
<dbReference type="InterPro" id="IPR040442">
    <property type="entry name" value="Pyrv_kinase-like_dom_sf"/>
</dbReference>
<keyword evidence="3" id="KW-0456">Lyase</keyword>
<organism evidence="5 6">
    <name type="scientific">Roseobacter litoralis (strain ATCC 49566 / DSM 6996 / JCM 21268 / NBRC 15278 / OCh 149)</name>
    <dbReference type="NCBI Taxonomy" id="391595"/>
    <lineage>
        <taxon>Bacteria</taxon>
        <taxon>Pseudomonadati</taxon>
        <taxon>Pseudomonadota</taxon>
        <taxon>Alphaproteobacteria</taxon>
        <taxon>Rhodobacterales</taxon>
        <taxon>Roseobacteraceae</taxon>
        <taxon>Roseobacter</taxon>
    </lineage>
</organism>
<sequence length="259" mass="27536">MTSFHALLMQEQLPIGTYLGEFATPGIGEILAAVGCEFVFVDMEHSGFSFQTSAQILRNLHGAGLATMLRVPSKAAHHLQRAADIGAQGVIAPMVGTAQEARDCIAALKYAPDGQRGVAIGIAHDDFRKRSVPDAMRHANQKTGFVALIETAEGVTNCEEIMSLPGVDAIWIGHLDLSVSLGIPGDFNNPLFLDAVTRIMAAAADAETPVGRLVGSAEEAARCHREGCRLMCYLGDIWLLQKALGEGIATIRSQLGNNS</sequence>
<gene>
    <name evidence="5" type="ordered locus">RLO149_c037980</name>
</gene>
<dbReference type="PANTHER" id="PTHR30502">
    <property type="entry name" value="2-KETO-3-DEOXY-L-RHAMNONATE ALDOLASE"/>
    <property type="match status" value="1"/>
</dbReference>
<dbReference type="Proteomes" id="UP000001353">
    <property type="component" value="Chromosome"/>
</dbReference>
<dbReference type="GO" id="GO:0005737">
    <property type="term" value="C:cytoplasm"/>
    <property type="evidence" value="ECO:0007669"/>
    <property type="project" value="TreeGrafter"/>
</dbReference>
<dbReference type="SUPFAM" id="SSF51621">
    <property type="entry name" value="Phosphoenolpyruvate/pyruvate domain"/>
    <property type="match status" value="1"/>
</dbReference>
<dbReference type="InterPro" id="IPR050251">
    <property type="entry name" value="HpcH-HpaI_aldolase"/>
</dbReference>
<dbReference type="EMBL" id="CP002623">
    <property type="protein sequence ID" value="AEI95711.1"/>
    <property type="molecule type" value="Genomic_DNA"/>
</dbReference>
<reference evidence="5 6" key="1">
    <citation type="journal article" date="2011" name="BMC Genomics">
        <title>Comparative genome analysis and genome-guided physiological analysis of Roseobacter litoralis.</title>
        <authorList>
            <person name="Kalhoefer D."/>
            <person name="Thole S."/>
            <person name="Voget S."/>
            <person name="Lehmann R."/>
            <person name="Liesegang H."/>
            <person name="Wollher A."/>
            <person name="Daniel R."/>
            <person name="Simon M."/>
            <person name="Brinkhoff T."/>
        </authorList>
    </citation>
    <scope>NUCLEOTIDE SEQUENCE [LARGE SCALE GENOMIC DNA]</scope>
    <source>
        <strain evidence="6">ATCC 49566 / DSM 6996 / JCM 21268 / NBRC 15278 / OCh 149</strain>
    </source>
</reference>
<dbReference type="KEGG" id="rli:RLO149_c037980"/>
<evidence type="ECO:0000259" key="4">
    <source>
        <dbReference type="Pfam" id="PF03328"/>
    </source>
</evidence>
<evidence type="ECO:0000256" key="2">
    <source>
        <dbReference type="ARBA" id="ARBA00022723"/>
    </source>
</evidence>
<feature type="domain" description="HpcH/HpaI aldolase/citrate lyase" evidence="4">
    <location>
        <begin position="25"/>
        <end position="227"/>
    </location>
</feature>
<dbReference type="GO" id="GO:0016832">
    <property type="term" value="F:aldehyde-lyase activity"/>
    <property type="evidence" value="ECO:0007669"/>
    <property type="project" value="TreeGrafter"/>
</dbReference>
<dbReference type="Pfam" id="PF03328">
    <property type="entry name" value="HpcH_HpaI"/>
    <property type="match status" value="1"/>
</dbReference>
<dbReference type="InterPro" id="IPR015813">
    <property type="entry name" value="Pyrv/PenolPyrv_kinase-like_dom"/>
</dbReference>